<dbReference type="PANTHER" id="PTHR14918:SF3">
    <property type="entry name" value="KICSTOR COMPLEX PROTEIN SZT2"/>
    <property type="match status" value="1"/>
</dbReference>
<accession>A0A183PQL7</accession>
<evidence type="ECO:0000313" key="2">
    <source>
        <dbReference type="Proteomes" id="UP000269396"/>
    </source>
</evidence>
<dbReference type="AlphaFoldDB" id="A0A183PQL7"/>
<sequence>MQPLKVNISPNTYSVNIESNPPIKRLYRNDEASTCEARFLSNNDAKRRVTQSSDFHWCLTDSCCNSALLVSKFPEFCPVKIGMIQHTSADTNDSAHLDQTDRSDSNEFLFQNYPILQEKYGINIHIPRQSFCLIYVNGRHIQMFTYNWTKEEAERMSNRLLLSVEWYNQRYQLLCSLSFQKLGLFHAISNSAFRGCAARAMDLIRNTCPPELNIGTDSPCTAVSQTSSNLYNTSPLSSVSSTPNAQISVSSISMNILSAVTSIARRRNVTPSTVDMNTNCINSSNIFHTPSSPAFQTHSSSLHGTNNSRMEFKEHKSINNFLRLFQAKELLPSDQLFKRLQRYSAIKQACRHLHTICTPILFCPNTRSKVVQLIKEEENAMNKTAQLYFSSISRHSSAATPTDITVTSANNTDSTISDLIVHKEIGDSDKMHYHTEQATNQCKSSENESGSSKDFSVKSTPVRLKQVSDAGGSRFLSPWLSWSHNSATPGNLDDTNILSTDILLADNNSCADNSHHHDSCFTSVLNFNNWLRRVAHQFLMKYSQYLQQEVGFHSIPIFNSSVSLNRREQAAKPYINYALFRRSIHLAGVHIIEVSCFMFNILTVRLTLNILPSFLTLL</sequence>
<name>A0A183PQL7_9TREM</name>
<dbReference type="PANTHER" id="PTHR14918">
    <property type="entry name" value="KICSTOR COMPLEX PROTEIN SZT2"/>
    <property type="match status" value="1"/>
</dbReference>
<protein>
    <submittedName>
        <fullName evidence="1">Uncharacterized protein</fullName>
    </submittedName>
</protein>
<dbReference type="GO" id="GO:0005777">
    <property type="term" value="C:peroxisome"/>
    <property type="evidence" value="ECO:0007669"/>
    <property type="project" value="InterPro"/>
</dbReference>
<dbReference type="Proteomes" id="UP000269396">
    <property type="component" value="Unassembled WGS sequence"/>
</dbReference>
<gene>
    <name evidence="1" type="ORF">SMTD_LOCUS16653</name>
</gene>
<proteinExistence type="predicted"/>
<reference evidence="1 2" key="1">
    <citation type="submission" date="2018-11" db="EMBL/GenBank/DDBJ databases">
        <authorList>
            <consortium name="Pathogen Informatics"/>
        </authorList>
    </citation>
    <scope>NUCLEOTIDE SEQUENCE [LARGE SCALE GENOMIC DNA]</scope>
    <source>
        <strain>Denwood</strain>
        <strain evidence="2">Zambia</strain>
    </source>
</reference>
<keyword evidence="2" id="KW-1185">Reference proteome</keyword>
<dbReference type="STRING" id="31246.A0A183PQL7"/>
<dbReference type="InterPro" id="IPR033228">
    <property type="entry name" value="SZT2"/>
</dbReference>
<evidence type="ECO:0000313" key="1">
    <source>
        <dbReference type="EMBL" id="VDP71963.1"/>
    </source>
</evidence>
<dbReference type="EMBL" id="UZAL01037494">
    <property type="protein sequence ID" value="VDP71963.1"/>
    <property type="molecule type" value="Genomic_DNA"/>
</dbReference>
<organism evidence="1 2">
    <name type="scientific">Schistosoma mattheei</name>
    <dbReference type="NCBI Taxonomy" id="31246"/>
    <lineage>
        <taxon>Eukaryota</taxon>
        <taxon>Metazoa</taxon>
        <taxon>Spiralia</taxon>
        <taxon>Lophotrochozoa</taxon>
        <taxon>Platyhelminthes</taxon>
        <taxon>Trematoda</taxon>
        <taxon>Digenea</taxon>
        <taxon>Strigeidida</taxon>
        <taxon>Schistosomatoidea</taxon>
        <taxon>Schistosomatidae</taxon>
        <taxon>Schistosoma</taxon>
    </lineage>
</organism>